<comment type="caution">
    <text evidence="1">The sequence shown here is derived from an EMBL/GenBank/DDBJ whole genome shotgun (WGS) entry which is preliminary data.</text>
</comment>
<evidence type="ECO:0000313" key="1">
    <source>
        <dbReference type="EMBL" id="KAL3575658.1"/>
    </source>
</evidence>
<accession>A0ACC4BCJ2</accession>
<name>A0ACC4BCJ2_POPAL</name>
<gene>
    <name evidence="1" type="ORF">D5086_023759</name>
</gene>
<keyword evidence="2" id="KW-1185">Reference proteome</keyword>
<protein>
    <submittedName>
        <fullName evidence="1">Uncharacterized protein</fullName>
    </submittedName>
</protein>
<dbReference type="EMBL" id="RCHU02000012">
    <property type="protein sequence ID" value="KAL3575658.1"/>
    <property type="molecule type" value="Genomic_DNA"/>
</dbReference>
<reference evidence="1 2" key="1">
    <citation type="journal article" date="2024" name="Plant Biotechnol. J.">
        <title>Genome and CRISPR/Cas9 system of a widespread forest tree (Populus alba) in the world.</title>
        <authorList>
            <person name="Liu Y.J."/>
            <person name="Jiang P.F."/>
            <person name="Han X.M."/>
            <person name="Li X.Y."/>
            <person name="Wang H.M."/>
            <person name="Wang Y.J."/>
            <person name="Wang X.X."/>
            <person name="Zeng Q.Y."/>
        </authorList>
    </citation>
    <scope>NUCLEOTIDE SEQUENCE [LARGE SCALE GENOMIC DNA]</scope>
    <source>
        <strain evidence="2">cv. PAL-ZL1</strain>
    </source>
</reference>
<organism evidence="1 2">
    <name type="scientific">Populus alba</name>
    <name type="common">White poplar</name>
    <dbReference type="NCBI Taxonomy" id="43335"/>
    <lineage>
        <taxon>Eukaryota</taxon>
        <taxon>Viridiplantae</taxon>
        <taxon>Streptophyta</taxon>
        <taxon>Embryophyta</taxon>
        <taxon>Tracheophyta</taxon>
        <taxon>Spermatophyta</taxon>
        <taxon>Magnoliopsida</taxon>
        <taxon>eudicotyledons</taxon>
        <taxon>Gunneridae</taxon>
        <taxon>Pentapetalae</taxon>
        <taxon>rosids</taxon>
        <taxon>fabids</taxon>
        <taxon>Malpighiales</taxon>
        <taxon>Salicaceae</taxon>
        <taxon>Saliceae</taxon>
        <taxon>Populus</taxon>
    </lineage>
</organism>
<evidence type="ECO:0000313" key="2">
    <source>
        <dbReference type="Proteomes" id="UP000309997"/>
    </source>
</evidence>
<sequence>MWAPPISVEKATELRVCVVDAKWMMRERTVMTVKEISTGSQGVLQKQHPYWLLLSSAIKLVPRHTVMEPVAYVGSETMMFL</sequence>
<dbReference type="Proteomes" id="UP000309997">
    <property type="component" value="Unassembled WGS sequence"/>
</dbReference>
<proteinExistence type="predicted"/>